<dbReference type="Proteomes" id="UP000326757">
    <property type="component" value="Unassembled WGS sequence"/>
</dbReference>
<reference evidence="1 2" key="1">
    <citation type="submission" date="2019-06" db="EMBL/GenBank/DDBJ databases">
        <title>Genome Sequence of the Brown Rot Fungal Pathogen Monilinia laxa.</title>
        <authorList>
            <person name="De Miccolis Angelini R.M."/>
            <person name="Landi L."/>
            <person name="Abate D."/>
            <person name="Pollastro S."/>
            <person name="Romanazzi G."/>
            <person name="Faretra F."/>
        </authorList>
    </citation>
    <scope>NUCLEOTIDE SEQUENCE [LARGE SCALE GENOMIC DNA]</scope>
    <source>
        <strain evidence="1 2">Mlax316</strain>
    </source>
</reference>
<gene>
    <name evidence="1" type="ORF">EYC80_002805</name>
</gene>
<evidence type="ECO:0000313" key="1">
    <source>
        <dbReference type="EMBL" id="KAB8300877.1"/>
    </source>
</evidence>
<dbReference type="OrthoDB" id="2349068at2759"/>
<evidence type="ECO:0000313" key="2">
    <source>
        <dbReference type="Proteomes" id="UP000326757"/>
    </source>
</evidence>
<accession>A0A5N6KBV7</accession>
<dbReference type="AlphaFoldDB" id="A0A5N6KBV7"/>
<comment type="caution">
    <text evidence="1">The sequence shown here is derived from an EMBL/GenBank/DDBJ whole genome shotgun (WGS) entry which is preliminary data.</text>
</comment>
<sequence length="180" mass="19496">MLGAATPALAINVSRAGGIGFLAGRNNMTDIHEKLKATTSLIATHDIKNHHFETSDRLPIGIGFQNWDCKIDLALEATEKHRPSAIWLYAPKKTEDLKEWARGLRSVSNGKVSVWVQVETVKEAMDAIDTADPDVLVIRGSDAGGHGLARSASIISLLPEVADILEDRNRDLQSLPLLAA</sequence>
<dbReference type="SUPFAM" id="SSF51412">
    <property type="entry name" value="Inosine monophosphate dehydrogenase (IMPDH)"/>
    <property type="match status" value="1"/>
</dbReference>
<dbReference type="EMBL" id="VIGI01000004">
    <property type="protein sequence ID" value="KAB8300877.1"/>
    <property type="molecule type" value="Genomic_DNA"/>
</dbReference>
<dbReference type="PANTHER" id="PTHR32332:SF34">
    <property type="entry name" value="2-NITROPROPANE DIOXYGENASE FAMILY, PUTATIVE-RELATED"/>
    <property type="match status" value="1"/>
</dbReference>
<dbReference type="PANTHER" id="PTHR32332">
    <property type="entry name" value="2-NITROPROPANE DIOXYGENASE"/>
    <property type="match status" value="1"/>
</dbReference>
<name>A0A5N6KBV7_MONLA</name>
<proteinExistence type="predicted"/>
<dbReference type="Gene3D" id="3.20.20.70">
    <property type="entry name" value="Aldolase class I"/>
    <property type="match status" value="1"/>
</dbReference>
<protein>
    <submittedName>
        <fullName evidence="1">Uncharacterized protein</fullName>
    </submittedName>
</protein>
<keyword evidence="2" id="KW-1185">Reference proteome</keyword>
<organism evidence="1 2">
    <name type="scientific">Monilinia laxa</name>
    <name type="common">Brown rot fungus</name>
    <name type="synonym">Sclerotinia laxa</name>
    <dbReference type="NCBI Taxonomy" id="61186"/>
    <lineage>
        <taxon>Eukaryota</taxon>
        <taxon>Fungi</taxon>
        <taxon>Dikarya</taxon>
        <taxon>Ascomycota</taxon>
        <taxon>Pezizomycotina</taxon>
        <taxon>Leotiomycetes</taxon>
        <taxon>Helotiales</taxon>
        <taxon>Sclerotiniaceae</taxon>
        <taxon>Monilinia</taxon>
    </lineage>
</organism>
<dbReference type="InterPro" id="IPR013785">
    <property type="entry name" value="Aldolase_TIM"/>
</dbReference>
<dbReference type="Pfam" id="PF03060">
    <property type="entry name" value="NMO"/>
    <property type="match status" value="1"/>
</dbReference>